<dbReference type="Gene3D" id="3.40.630.30">
    <property type="match status" value="1"/>
</dbReference>
<comment type="caution">
    <text evidence="2">The sequence shown here is derived from an EMBL/GenBank/DDBJ whole genome shotgun (WGS) entry which is preliminary data.</text>
</comment>
<evidence type="ECO:0000313" key="2">
    <source>
        <dbReference type="EMBL" id="TXN36288.1"/>
    </source>
</evidence>
<dbReference type="PROSITE" id="PS51186">
    <property type="entry name" value="GNAT"/>
    <property type="match status" value="1"/>
</dbReference>
<proteinExistence type="predicted"/>
<keyword evidence="3" id="KW-1185">Reference proteome</keyword>
<sequence>MKIISVREDPSYKTKAIAYFQDSWKSVLPIIYEDCISHSTESRNPLPQWYLLEKEGQIIGCAGLITNDFISRGDLYPWVCAVYIDEKHRGNAYGALLLEKAKSDTKQAGFKYLYLCTEHIGYYEKYGFQYIAQGYHPWGEESRIYELELE</sequence>
<reference evidence="2 3" key="1">
    <citation type="submission" date="2019-08" db="EMBL/GenBank/DDBJ databases">
        <title>Professor.</title>
        <authorList>
            <person name="Park J.S."/>
        </authorList>
    </citation>
    <scope>NUCLEOTIDE SEQUENCE [LARGE SCALE GENOMIC DNA]</scope>
    <source>
        <strain evidence="2 3">176CP5-101</strain>
    </source>
</reference>
<gene>
    <name evidence="2" type="ORF">FVB32_12330</name>
</gene>
<organism evidence="2 3">
    <name type="scientific">Flagellimonas hymeniacidonis</name>
    <dbReference type="NCBI Taxonomy" id="2603628"/>
    <lineage>
        <taxon>Bacteria</taxon>
        <taxon>Pseudomonadati</taxon>
        <taxon>Bacteroidota</taxon>
        <taxon>Flavobacteriia</taxon>
        <taxon>Flavobacteriales</taxon>
        <taxon>Flavobacteriaceae</taxon>
        <taxon>Flagellimonas</taxon>
    </lineage>
</organism>
<dbReference type="InterPro" id="IPR016181">
    <property type="entry name" value="Acyl_CoA_acyltransferase"/>
</dbReference>
<keyword evidence="2" id="KW-0808">Transferase</keyword>
<dbReference type="Pfam" id="PF00583">
    <property type="entry name" value="Acetyltransf_1"/>
    <property type="match status" value="1"/>
</dbReference>
<dbReference type="CDD" id="cd04301">
    <property type="entry name" value="NAT_SF"/>
    <property type="match status" value="1"/>
</dbReference>
<dbReference type="SUPFAM" id="SSF55729">
    <property type="entry name" value="Acyl-CoA N-acyltransferases (Nat)"/>
    <property type="match status" value="1"/>
</dbReference>
<dbReference type="InterPro" id="IPR000182">
    <property type="entry name" value="GNAT_dom"/>
</dbReference>
<accession>A0A5C8V656</accession>
<dbReference type="GO" id="GO:0016747">
    <property type="term" value="F:acyltransferase activity, transferring groups other than amino-acyl groups"/>
    <property type="evidence" value="ECO:0007669"/>
    <property type="project" value="InterPro"/>
</dbReference>
<evidence type="ECO:0000259" key="1">
    <source>
        <dbReference type="PROSITE" id="PS51186"/>
    </source>
</evidence>
<feature type="domain" description="N-acetyltransferase" evidence="1">
    <location>
        <begin position="4"/>
        <end position="150"/>
    </location>
</feature>
<dbReference type="EMBL" id="VRUR01000002">
    <property type="protein sequence ID" value="TXN36288.1"/>
    <property type="molecule type" value="Genomic_DNA"/>
</dbReference>
<dbReference type="Proteomes" id="UP000321456">
    <property type="component" value="Unassembled WGS sequence"/>
</dbReference>
<name>A0A5C8V656_9FLAO</name>
<protein>
    <submittedName>
        <fullName evidence="2">GNAT family N-acetyltransferase</fullName>
    </submittedName>
</protein>
<dbReference type="AlphaFoldDB" id="A0A5C8V656"/>
<evidence type="ECO:0000313" key="3">
    <source>
        <dbReference type="Proteomes" id="UP000321456"/>
    </source>
</evidence>